<evidence type="ECO:0000256" key="5">
    <source>
        <dbReference type="ARBA" id="ARBA00021420"/>
    </source>
</evidence>
<evidence type="ECO:0000256" key="13">
    <source>
        <dbReference type="RuleBase" id="RU004184"/>
    </source>
</evidence>
<dbReference type="PROSITE" id="PS01092">
    <property type="entry name" value="ADENYLATE_CYCLASE_1_1"/>
    <property type="match status" value="1"/>
</dbReference>
<evidence type="ECO:0000313" key="17">
    <source>
        <dbReference type="Proteomes" id="UP000218676"/>
    </source>
</evidence>
<comment type="similarity">
    <text evidence="3 13">Belongs to the adenylyl cyclase class-1 family.</text>
</comment>
<evidence type="ECO:0000256" key="12">
    <source>
        <dbReference type="ARBA" id="ARBA00032637"/>
    </source>
</evidence>
<protein>
    <recommendedName>
        <fullName evidence="5">Adenylate cyclase</fullName>
        <ecNumber evidence="4">4.6.1.1</ecNumber>
    </recommendedName>
    <alternativeName>
        <fullName evidence="11">ATP pyrophosphate-lyase</fullName>
    </alternativeName>
    <alternativeName>
        <fullName evidence="12">Adenylyl cyclase</fullName>
    </alternativeName>
</protein>
<dbReference type="NCBIfam" id="NF006978">
    <property type="entry name" value="PRK09450.1-2"/>
    <property type="match status" value="1"/>
</dbReference>
<reference evidence="17" key="1">
    <citation type="submission" date="2017-05" db="EMBL/GenBank/DDBJ databases">
        <title>Whole genome sequence of fish pathogenic bacteria, Photobacterium damselae subsp. piscicida, strain 91-197, isolated from hybrid striped bass (Morone sp.) in USA.</title>
        <authorList>
            <person name="Teru Y."/>
            <person name="Hikima J."/>
            <person name="Kono T."/>
            <person name="Sakai M."/>
            <person name="Takano T."/>
            <person name="Hawke J.P."/>
            <person name="Takeyama H."/>
            <person name="Aoki T."/>
        </authorList>
    </citation>
    <scope>NUCLEOTIDE SEQUENCE [LARGE SCALE GENOMIC DNA]</scope>
    <source>
        <strain evidence="17">91-197</strain>
    </source>
</reference>
<dbReference type="Pfam" id="PF01295">
    <property type="entry name" value="Adenylate_cycl"/>
    <property type="match status" value="1"/>
</dbReference>
<dbReference type="EC" id="4.6.1.1" evidence="4"/>
<evidence type="ECO:0000256" key="3">
    <source>
        <dbReference type="ARBA" id="ARBA00007901"/>
    </source>
</evidence>
<comment type="subcellular location">
    <subcellularLocation>
        <location evidence="2">Cytoplasm</location>
    </subcellularLocation>
</comment>
<organism evidence="16 17">
    <name type="scientific">Photobacterium damsela subsp. piscicida</name>
    <name type="common">Pasteurella piscicida</name>
    <dbReference type="NCBI Taxonomy" id="38294"/>
    <lineage>
        <taxon>Bacteria</taxon>
        <taxon>Pseudomonadati</taxon>
        <taxon>Pseudomonadota</taxon>
        <taxon>Gammaproteobacteria</taxon>
        <taxon>Vibrionales</taxon>
        <taxon>Vibrionaceae</taxon>
        <taxon>Photobacterium</taxon>
    </lineage>
</organism>
<sequence>MTRFGPLNAGSSWKSNLHNYIKTLKSRLESFNQLRIKRARIAMDAQSVQVFDLLPVLLHINHPALPGYLDDEVPQGIAGFSLSHTQQQFVDDCGLTADKAVAPLNIADDLCPITGLYAMGSTASIGQSLTSDLDIWVCIRADLSSELCQILDSKCSLVSEWAMSQGVEANFFLIDENRFRHNFSEEMTGENCGSSQHLLLLDEFYRSAVCLAGLPLLWFMVPPEMEECYDQYVDYLEQQGHICRSEWVDFGGVSRIPAEEYFGSSLWQLYKSIDSPYKSVLKAILLEAYSWEYPHTQLLSLDGKRRFFAEDRTEYCMDAYYLMLEKVTRYLERIDDHRRLDLVRRCFYLKTHEKLTRTPALGSVAWRRRVLEQLTEQWQWTPADLWALDNRRNWKVNQVKQAHNELLDALMLSYRNLIRFARRNNITSAISPEDISILARKLYAAFEVLPGKVTLLNPQISPDLHEQDLTLIQVPAGRTNTAGWYLYKQPLEPYAILGQPALEHNRYLSKLVAWAYFNGLLTESTCLHTVVRDSDMDIDKLYQLVSDIRNTFTIRRPQPSLQALSSPCEIRQLGIFINLEQDPTTELKNRSSVRFDFKNTDIFSYGPEQHCLVGSVDLVYRNSWNEVRTLNFKGESAMLDALKTILGKMHQDAIPPELVDVFCYSKHMRGLIRNLVYQLVAECIEMRLKPVEQEKRRRFKAIRIGNQMYGLFFERRGVSVQKLENSIDFYRSISANKLIGSANTVVEMGEEPHPPEIVDAYASEGLIQFFFEDCDDGFNIYILDETNRIEVYRQCGGDKDELVHGVNRFYTSAQDRFSYSANFINFNLPQFYDIVHNEKGVGVQVLPYKSGQQMQRRPQTGNNNTLPNIANYSPR</sequence>
<keyword evidence="8" id="KW-0067">ATP-binding</keyword>
<proteinExistence type="inferred from homology"/>
<evidence type="ECO:0000256" key="6">
    <source>
        <dbReference type="ARBA" id="ARBA00022490"/>
    </source>
</evidence>
<evidence type="ECO:0000256" key="1">
    <source>
        <dbReference type="ARBA" id="ARBA00001593"/>
    </source>
</evidence>
<evidence type="ECO:0000256" key="4">
    <source>
        <dbReference type="ARBA" id="ARBA00012201"/>
    </source>
</evidence>
<dbReference type="GO" id="GO:0004016">
    <property type="term" value="F:adenylate cyclase activity"/>
    <property type="evidence" value="ECO:0007669"/>
    <property type="project" value="UniProtKB-EC"/>
</dbReference>
<dbReference type="RefSeq" id="WP_044178964.1">
    <property type="nucleotide sequence ID" value="NZ_AP018045.1"/>
</dbReference>
<dbReference type="InterPro" id="IPR024685">
    <property type="entry name" value="Adenylate_cyclase_1_N"/>
</dbReference>
<evidence type="ECO:0000256" key="2">
    <source>
        <dbReference type="ARBA" id="ARBA00004496"/>
    </source>
</evidence>
<keyword evidence="9" id="KW-0115">cAMP biosynthesis</keyword>
<dbReference type="PANTHER" id="PTHR38760">
    <property type="entry name" value="ADENYLATE CYCLASE"/>
    <property type="match status" value="1"/>
</dbReference>
<comment type="catalytic activity">
    <reaction evidence="1">
        <text>ATP = 3',5'-cyclic AMP + diphosphate</text>
        <dbReference type="Rhea" id="RHEA:15389"/>
        <dbReference type="ChEBI" id="CHEBI:30616"/>
        <dbReference type="ChEBI" id="CHEBI:33019"/>
        <dbReference type="ChEBI" id="CHEBI:58165"/>
        <dbReference type="EC" id="4.6.1.1"/>
    </reaction>
</comment>
<dbReference type="GO" id="GO:0006171">
    <property type="term" value="P:cAMP biosynthetic process"/>
    <property type="evidence" value="ECO:0007669"/>
    <property type="project" value="UniProtKB-KW"/>
</dbReference>
<dbReference type="EMBL" id="AP018045">
    <property type="protein sequence ID" value="BAX51538.1"/>
    <property type="molecule type" value="Genomic_DNA"/>
</dbReference>
<evidence type="ECO:0000256" key="11">
    <source>
        <dbReference type="ARBA" id="ARBA00032597"/>
    </source>
</evidence>
<keyword evidence="6" id="KW-0963">Cytoplasm</keyword>
<dbReference type="GO" id="GO:0005524">
    <property type="term" value="F:ATP binding"/>
    <property type="evidence" value="ECO:0007669"/>
    <property type="project" value="UniProtKB-KW"/>
</dbReference>
<evidence type="ECO:0000256" key="7">
    <source>
        <dbReference type="ARBA" id="ARBA00022741"/>
    </source>
</evidence>
<dbReference type="AlphaFoldDB" id="A0AAD1CCL2"/>
<evidence type="ECO:0000256" key="9">
    <source>
        <dbReference type="ARBA" id="ARBA00022998"/>
    </source>
</evidence>
<keyword evidence="10" id="KW-0456">Lyase</keyword>
<dbReference type="Pfam" id="PF12633">
    <property type="entry name" value="Adenyl_cycl_N"/>
    <property type="match status" value="1"/>
</dbReference>
<dbReference type="GO" id="GO:0005737">
    <property type="term" value="C:cytoplasm"/>
    <property type="evidence" value="ECO:0007669"/>
    <property type="project" value="UniProtKB-SubCell"/>
</dbReference>
<dbReference type="PIRSF" id="PIRSF001444">
    <property type="entry name" value="Adenylate_cycl"/>
    <property type="match status" value="1"/>
</dbReference>
<evidence type="ECO:0000256" key="10">
    <source>
        <dbReference type="ARBA" id="ARBA00023239"/>
    </source>
</evidence>
<gene>
    <name evidence="16" type="ORF">PDPUS_1_00163</name>
</gene>
<evidence type="ECO:0000256" key="8">
    <source>
        <dbReference type="ARBA" id="ARBA00022840"/>
    </source>
</evidence>
<keyword evidence="7" id="KW-0547">Nucleotide-binding</keyword>
<name>A0AAD1CCL2_PHODP</name>
<feature type="domain" description="Adenylate cyclase class-I N-terminal" evidence="15">
    <location>
        <begin position="21"/>
        <end position="219"/>
    </location>
</feature>
<feature type="region of interest" description="Disordered" evidence="14">
    <location>
        <begin position="850"/>
        <end position="875"/>
    </location>
</feature>
<dbReference type="PANTHER" id="PTHR38760:SF1">
    <property type="entry name" value="ADENYLATE CYCLASE"/>
    <property type="match status" value="1"/>
</dbReference>
<evidence type="ECO:0000313" key="16">
    <source>
        <dbReference type="EMBL" id="BAX51538.1"/>
    </source>
</evidence>
<dbReference type="InterPro" id="IPR000274">
    <property type="entry name" value="Adenylate_cyclase_1"/>
</dbReference>
<dbReference type="InterPro" id="IPR024686">
    <property type="entry name" value="Adenylate_cyclase_1_CS"/>
</dbReference>
<evidence type="ECO:0000256" key="14">
    <source>
        <dbReference type="SAM" id="MobiDB-lite"/>
    </source>
</evidence>
<accession>A0AAD1CCL2</accession>
<dbReference type="Proteomes" id="UP000218676">
    <property type="component" value="Chromosome 1"/>
</dbReference>
<evidence type="ECO:0000259" key="15">
    <source>
        <dbReference type="Pfam" id="PF12633"/>
    </source>
</evidence>